<protein>
    <submittedName>
        <fullName evidence="1">Uncharacterized protein</fullName>
    </submittedName>
</protein>
<sequence length="569" mass="64236">MKNVFKNFAFIGLLISALFISSCQEEFEELPDSEEQSTITASSSTAKLIIDASANDGSYDNIVDGASCLAVQFPYSVLVNGLELRIDSIEDLKLIETIFDQLEDDSDLLTIVFPIKIILSDYTEIEISNAAALEELAKDCIENGADDDIECIDFVYPLTFFTYDTNSQQTGSVAVESDKELRFFFKDLGDNDVVSLNFPVSLKSYDETIITVNSTEALALALNNAKDSCDEDDDDDYNDDDFSKEELDAYLIDCGFLVKEVKRYNQYQTEQYFSYTMNFKADGTVKVYSSLGNLFEGTWSTSANDDGVLLNLEIYELVDFSLEWSVYELEAGRIKLFESDGDRIILKKDCDVPEGNSNEELEVVLEQCKWKFAVPSSSSIGLYTIKFLENGAVKFVDDNGEFFEIDTYATWAIVNNSIVFYNINQELIAERWKITGSSNAQLSIEIYNENELIYENVLLRDCEDLSTVCEEAYIYDVIQSCRWTITNLDGTFFDALDIDFSNENIHVYNANEEVVEEGNWEISGAVLKFNDLSMALANYVGEWTVIACADNLFKIQRGEEVLLLTKTCN</sequence>
<name>A0A1G7EH00_9FLAO</name>
<dbReference type="RefSeq" id="WP_074537580.1">
    <property type="nucleotide sequence ID" value="NZ_FNBD01000002.1"/>
</dbReference>
<evidence type="ECO:0000313" key="2">
    <source>
        <dbReference type="Proteomes" id="UP000182114"/>
    </source>
</evidence>
<dbReference type="Proteomes" id="UP000182114">
    <property type="component" value="Unassembled WGS sequence"/>
</dbReference>
<dbReference type="eggNOG" id="ENOG502Z9DW">
    <property type="taxonomic scope" value="Bacteria"/>
</dbReference>
<reference evidence="2" key="1">
    <citation type="submission" date="2016-10" db="EMBL/GenBank/DDBJ databases">
        <authorList>
            <person name="Varghese N."/>
            <person name="Submissions S."/>
        </authorList>
    </citation>
    <scope>NUCLEOTIDE SEQUENCE [LARGE SCALE GENOMIC DNA]</scope>
    <source>
        <strain evidence="2">DSM 24729</strain>
    </source>
</reference>
<gene>
    <name evidence="1" type="ORF">SAMN04487992_102314</name>
</gene>
<evidence type="ECO:0000313" key="1">
    <source>
        <dbReference type="EMBL" id="SDE62944.1"/>
    </source>
</evidence>
<dbReference type="AlphaFoldDB" id="A0A1G7EH00"/>
<accession>A0A1G7EH00</accession>
<dbReference type="EMBL" id="FNBD01000002">
    <property type="protein sequence ID" value="SDE62944.1"/>
    <property type="molecule type" value="Genomic_DNA"/>
</dbReference>
<dbReference type="PROSITE" id="PS51257">
    <property type="entry name" value="PROKAR_LIPOPROTEIN"/>
    <property type="match status" value="1"/>
</dbReference>
<keyword evidence="2" id="KW-1185">Reference proteome</keyword>
<organism evidence="1 2">
    <name type="scientific">Cellulophaga baltica</name>
    <dbReference type="NCBI Taxonomy" id="76594"/>
    <lineage>
        <taxon>Bacteria</taxon>
        <taxon>Pseudomonadati</taxon>
        <taxon>Bacteroidota</taxon>
        <taxon>Flavobacteriia</taxon>
        <taxon>Flavobacteriales</taxon>
        <taxon>Flavobacteriaceae</taxon>
        <taxon>Cellulophaga</taxon>
    </lineage>
</organism>
<proteinExistence type="predicted"/>